<comment type="caution">
    <text evidence="1">The sequence shown here is derived from an EMBL/GenBank/DDBJ whole genome shotgun (WGS) entry which is preliminary data.</text>
</comment>
<dbReference type="RefSeq" id="WP_249603115.1">
    <property type="nucleotide sequence ID" value="NZ_JAKHSK010000040.1"/>
</dbReference>
<proteinExistence type="predicted"/>
<evidence type="ECO:0000313" key="2">
    <source>
        <dbReference type="Proteomes" id="UP001139521"/>
    </source>
</evidence>
<protein>
    <submittedName>
        <fullName evidence="1">Abi family protein</fullName>
    </submittedName>
</protein>
<dbReference type="EMBL" id="JAKHSK010000040">
    <property type="protein sequence ID" value="MCL6220417.1"/>
    <property type="molecule type" value="Genomic_DNA"/>
</dbReference>
<dbReference type="AlphaFoldDB" id="A0A9X1ZSV4"/>
<keyword evidence="2" id="KW-1185">Reference proteome</keyword>
<dbReference type="Pfam" id="PF07751">
    <property type="entry name" value="Abi_2"/>
    <property type="match status" value="1"/>
</dbReference>
<dbReference type="InterPro" id="IPR011664">
    <property type="entry name" value="Abi_system_AbiD/AbiF-like"/>
</dbReference>
<gene>
    <name evidence="1" type="ORF">L1967_19170</name>
</gene>
<reference evidence="1" key="1">
    <citation type="submission" date="2022-01" db="EMBL/GenBank/DDBJ databases">
        <title>Genome sequencing of Zunongwangia sp. M21534 genome.</title>
        <authorList>
            <person name="Chen Y."/>
            <person name="Dong C."/>
            <person name="Shao Z."/>
        </authorList>
    </citation>
    <scope>NUCLEOTIDE SEQUENCE</scope>
    <source>
        <strain evidence="1">MCCC M21534</strain>
    </source>
</reference>
<dbReference type="Proteomes" id="UP001139521">
    <property type="component" value="Unassembled WGS sequence"/>
</dbReference>
<organism evidence="1 2">
    <name type="scientific">Zunongwangia pacifica</name>
    <dbReference type="NCBI Taxonomy" id="2911062"/>
    <lineage>
        <taxon>Bacteria</taxon>
        <taxon>Pseudomonadati</taxon>
        <taxon>Bacteroidota</taxon>
        <taxon>Flavobacteriia</taxon>
        <taxon>Flavobacteriales</taxon>
        <taxon>Flavobacteriaceae</taxon>
        <taxon>Zunongwangia</taxon>
    </lineage>
</organism>
<evidence type="ECO:0000313" key="1">
    <source>
        <dbReference type="EMBL" id="MCL6220417.1"/>
    </source>
</evidence>
<name>A0A9X1ZSV4_9FLAO</name>
<accession>A0A9X1ZSV4</accession>
<sequence>MKYEKKPLTADEHIQLLIERGLSIPKVDRARKYLATIGYFRLTGYMYHLQENDGSHQFKDGISFNDIILHYHFDKKLRAIINEYLERIEVALRSKLTDYYCINHGFYWFTQYDLYDDKNVYDSINEEIAERFIEPQERFLKYFKRKYTSETLPPSNMAMEILTMGKLSRLYRGLSNDTEKISIAEDFGLPSVILSSWFIYLNNVRNICAHHGRLWNRGITADRPTIPKRKKYQFNGELPDDFNRSCYGVIAMIDRLLSKINVSNRFIEKVVGLIEEYPSINTRFMGFPNSWKEDAAWNKTSS</sequence>